<evidence type="ECO:0000256" key="3">
    <source>
        <dbReference type="SAM" id="Coils"/>
    </source>
</evidence>
<dbReference type="Proteomes" id="UP001151582">
    <property type="component" value="Unassembled WGS sequence"/>
</dbReference>
<dbReference type="AlphaFoldDB" id="A0A9W8B2A2"/>
<feature type="region of interest" description="Disordered" evidence="4">
    <location>
        <begin position="783"/>
        <end position="816"/>
    </location>
</feature>
<dbReference type="PANTHER" id="PTHR46093">
    <property type="entry name" value="ACYL-COA-BINDING DOMAIN-CONTAINING PROTEIN 5"/>
    <property type="match status" value="1"/>
</dbReference>
<name>A0A9W8B2A2_9FUNG</name>
<feature type="non-terminal residue" evidence="6">
    <location>
        <position position="945"/>
    </location>
</feature>
<feature type="region of interest" description="Disordered" evidence="4">
    <location>
        <begin position="416"/>
        <end position="446"/>
    </location>
</feature>
<evidence type="ECO:0000256" key="1">
    <source>
        <dbReference type="ARBA" id="ARBA00022441"/>
    </source>
</evidence>
<dbReference type="PANTHER" id="PTHR46093:SF18">
    <property type="entry name" value="FIBRONECTIN TYPE-III DOMAIN-CONTAINING PROTEIN"/>
    <property type="match status" value="1"/>
</dbReference>
<feature type="compositionally biased region" description="Basic and acidic residues" evidence="4">
    <location>
        <begin position="418"/>
        <end position="435"/>
    </location>
</feature>
<reference evidence="6" key="1">
    <citation type="submission" date="2022-07" db="EMBL/GenBank/DDBJ databases">
        <title>Phylogenomic reconstructions and comparative analyses of Kickxellomycotina fungi.</title>
        <authorList>
            <person name="Reynolds N.K."/>
            <person name="Stajich J.E."/>
            <person name="Barry K."/>
            <person name="Grigoriev I.V."/>
            <person name="Crous P."/>
            <person name="Smith M.E."/>
        </authorList>
    </citation>
    <scope>NUCLEOTIDE SEQUENCE</scope>
    <source>
        <strain evidence="6">RSA 567</strain>
    </source>
</reference>
<feature type="compositionally biased region" description="Basic and acidic residues" evidence="4">
    <location>
        <begin position="837"/>
        <end position="850"/>
    </location>
</feature>
<evidence type="ECO:0000256" key="4">
    <source>
        <dbReference type="SAM" id="MobiDB-lite"/>
    </source>
</evidence>
<gene>
    <name evidence="6" type="ORF">H4R34_005480</name>
</gene>
<comment type="caution">
    <text evidence="6">The sequence shown here is derived from an EMBL/GenBank/DDBJ whole genome shotgun (WGS) entry which is preliminary data.</text>
</comment>
<dbReference type="OrthoDB" id="45365at2759"/>
<dbReference type="InterPro" id="IPR015915">
    <property type="entry name" value="Kelch-typ_b-propeller"/>
</dbReference>
<keyword evidence="2" id="KW-0677">Repeat</keyword>
<feature type="region of interest" description="Disordered" evidence="4">
    <location>
        <begin position="831"/>
        <end position="850"/>
    </location>
</feature>
<dbReference type="InterPro" id="IPR056737">
    <property type="entry name" value="Beta-prop_ATRN-MKLN-like"/>
</dbReference>
<keyword evidence="7" id="KW-1185">Reference proteome</keyword>
<protein>
    <recommendedName>
        <fullName evidence="5">Attractin/MKLN-like beta-propeller domain-containing protein</fullName>
    </recommendedName>
</protein>
<proteinExistence type="predicted"/>
<dbReference type="Pfam" id="PF24981">
    <property type="entry name" value="Beta-prop_ATRN-LZTR1"/>
    <property type="match status" value="1"/>
</dbReference>
<evidence type="ECO:0000259" key="5">
    <source>
        <dbReference type="Pfam" id="PF24981"/>
    </source>
</evidence>
<dbReference type="InterPro" id="IPR011043">
    <property type="entry name" value="Gal_Oxase/kelch_b-propeller"/>
</dbReference>
<sequence>GYKLIDKVLFPRQDFSVAYDGKRAYIFGGRHVGNYYNDLTAFNPKTLEFTPVETTGPPPSPRSGHTAIFIGRAMLIFGGRLEDGSFDDQNVYMYTVQHSRWFPLAPEGPALSGRKGHACSLYGHAMCVSFGFTASGTANDVALFDLRTVKQGGPRWQVLTPATETVPPPRAYHSSCVQDHKLYVFGGCSGDVFYNDLWVMDLTTNTWMLLHPQGQAPMPRANHSAFLIDGYMVVAGGHLGNAKVCRETFAYNIVENCWYYANHTDRSWTRRPNGRFLATRDRLFYLGGIVPEGELPYVVFTALSSRPILTNDVFSPVTSATSLPSFAERRDGPADQSQTSFRLDGIDSGPTSQNLSLATQSFTKGLSNARPADSSDSPILNATVAGQSLQSLSLIGNEGERRSTLQQSMNSLTSFTGHVDDTHRPLVSQEHDGNSRRLSRTPSFPRNVFSDDQIQAIQTDPLKLKLLQTLTYLHRELAESKGAVNSLSSTVVERIAEAERARQNALQEAMYLRTKCQALEEANVDFLLHAEVTRTSVLEKQLANLINDNNALRTQLHEATSQLDQTRQRLNDTHRHRTASDQAYTDMEELYSQAQGDLGALTQQNEELVQQHTQHLNELQSLRVEVDAQVQAKQMLEGELAALKASDKKTQQVIQSALVATTAANQRVQQLQQQLTHAQAEVNRLEAANRDLSRHAEDQSAALSRATSRCDELVAQRDAAAAQIDCLQALTTLVEETDMKEEMIAKLEDQIGQSATRIRKLEQELGQAHSRLETYRLTLTSSSLPAQAESPRLVRRDSATAGAANNSSPDLMGKGDTLGWQQRLRQLESRYLQSQRDSSRTKHDLTRLRQDVRASDEKRLVAETQLQRRDVQLEDIRTKVRALLYHLQVSGNLAAQDDRSASPTLSSTQELAQHLERLLQTPQQRHVPISTGALLDVASLRSLML</sequence>
<feature type="coiled-coil region" evidence="3">
    <location>
        <begin position="730"/>
        <end position="778"/>
    </location>
</feature>
<keyword evidence="3" id="KW-0175">Coiled coil</keyword>
<dbReference type="EMBL" id="JANBQB010001123">
    <property type="protein sequence ID" value="KAJ1972216.1"/>
    <property type="molecule type" value="Genomic_DNA"/>
</dbReference>
<accession>A0A9W8B2A2</accession>
<feature type="region of interest" description="Disordered" evidence="4">
    <location>
        <begin position="324"/>
        <end position="352"/>
    </location>
</feature>
<dbReference type="SUPFAM" id="SSF50965">
    <property type="entry name" value="Galactose oxidase, central domain"/>
    <property type="match status" value="2"/>
</dbReference>
<evidence type="ECO:0000256" key="2">
    <source>
        <dbReference type="ARBA" id="ARBA00022737"/>
    </source>
</evidence>
<dbReference type="Gene3D" id="2.120.10.80">
    <property type="entry name" value="Kelch-type beta propeller"/>
    <property type="match status" value="2"/>
</dbReference>
<feature type="non-terminal residue" evidence="6">
    <location>
        <position position="1"/>
    </location>
</feature>
<feature type="coiled-coil region" evidence="3">
    <location>
        <begin position="495"/>
        <end position="702"/>
    </location>
</feature>
<organism evidence="6 7">
    <name type="scientific">Dimargaris verticillata</name>
    <dbReference type="NCBI Taxonomy" id="2761393"/>
    <lineage>
        <taxon>Eukaryota</taxon>
        <taxon>Fungi</taxon>
        <taxon>Fungi incertae sedis</taxon>
        <taxon>Zoopagomycota</taxon>
        <taxon>Kickxellomycotina</taxon>
        <taxon>Dimargaritomycetes</taxon>
        <taxon>Dimargaritales</taxon>
        <taxon>Dimargaritaceae</taxon>
        <taxon>Dimargaris</taxon>
    </lineage>
</organism>
<feature type="domain" description="Attractin/MKLN-like beta-propeller" evidence="5">
    <location>
        <begin position="25"/>
        <end position="267"/>
    </location>
</feature>
<evidence type="ECO:0000313" key="7">
    <source>
        <dbReference type="Proteomes" id="UP001151582"/>
    </source>
</evidence>
<evidence type="ECO:0000313" key="6">
    <source>
        <dbReference type="EMBL" id="KAJ1972216.1"/>
    </source>
</evidence>
<keyword evidence="1" id="KW-0880">Kelch repeat</keyword>